<organism evidence="8">
    <name type="scientific">Thermomicrobium roseum</name>
    <dbReference type="NCBI Taxonomy" id="500"/>
    <lineage>
        <taxon>Bacteria</taxon>
        <taxon>Pseudomonadati</taxon>
        <taxon>Thermomicrobiota</taxon>
        <taxon>Thermomicrobia</taxon>
        <taxon>Thermomicrobiales</taxon>
        <taxon>Thermomicrobiaceae</taxon>
        <taxon>Thermomicrobium</taxon>
    </lineage>
</organism>
<feature type="transmembrane region" description="Helical" evidence="7">
    <location>
        <begin position="194"/>
        <end position="217"/>
    </location>
</feature>
<dbReference type="InterPro" id="IPR051393">
    <property type="entry name" value="ABC_transporter_permease"/>
</dbReference>
<evidence type="ECO:0000256" key="1">
    <source>
        <dbReference type="ARBA" id="ARBA00004651"/>
    </source>
</evidence>
<evidence type="ECO:0000313" key="8">
    <source>
        <dbReference type="EMBL" id="HEF64092.1"/>
    </source>
</evidence>
<feature type="transmembrane region" description="Helical" evidence="7">
    <location>
        <begin position="113"/>
        <end position="134"/>
    </location>
</feature>
<evidence type="ECO:0000256" key="6">
    <source>
        <dbReference type="ARBA" id="ARBA00023136"/>
    </source>
</evidence>
<dbReference type="CDD" id="cd06261">
    <property type="entry name" value="TM_PBP2"/>
    <property type="match status" value="1"/>
</dbReference>
<dbReference type="GO" id="GO:0005886">
    <property type="term" value="C:plasma membrane"/>
    <property type="evidence" value="ECO:0007669"/>
    <property type="project" value="UniProtKB-SubCell"/>
</dbReference>
<dbReference type="SUPFAM" id="SSF161098">
    <property type="entry name" value="MetI-like"/>
    <property type="match status" value="1"/>
</dbReference>
<dbReference type="InterPro" id="IPR035906">
    <property type="entry name" value="MetI-like_sf"/>
</dbReference>
<comment type="subcellular location">
    <subcellularLocation>
        <location evidence="1 7">Cell membrane</location>
        <topology evidence="1 7">Multi-pass membrane protein</topology>
    </subcellularLocation>
</comment>
<name>A0A7C1K332_THERO</name>
<comment type="caution">
    <text evidence="8">The sequence shown here is derived from an EMBL/GenBank/DDBJ whole genome shotgun (WGS) entry which is preliminary data.</text>
</comment>
<proteinExistence type="inferred from homology"/>
<dbReference type="Gene3D" id="1.10.3720.10">
    <property type="entry name" value="MetI-like"/>
    <property type="match status" value="1"/>
</dbReference>
<dbReference type="AlphaFoldDB" id="A0A7C1K332"/>
<gene>
    <name evidence="8" type="ORF">ENP47_00545</name>
</gene>
<evidence type="ECO:0000256" key="7">
    <source>
        <dbReference type="RuleBase" id="RU363032"/>
    </source>
</evidence>
<accession>A0A7C1K332</accession>
<dbReference type="PANTHER" id="PTHR30193:SF37">
    <property type="entry name" value="INNER MEMBRANE ABC TRANSPORTER PERMEASE PROTEIN YCJO"/>
    <property type="match status" value="1"/>
</dbReference>
<evidence type="ECO:0000256" key="3">
    <source>
        <dbReference type="ARBA" id="ARBA00022475"/>
    </source>
</evidence>
<keyword evidence="5 7" id="KW-1133">Transmembrane helix</keyword>
<keyword evidence="2 7" id="KW-0813">Transport</keyword>
<comment type="similarity">
    <text evidence="7">Belongs to the binding-protein-dependent transport system permease family.</text>
</comment>
<dbReference type="Pfam" id="PF00528">
    <property type="entry name" value="BPD_transp_1"/>
    <property type="match status" value="1"/>
</dbReference>
<dbReference type="PANTHER" id="PTHR30193">
    <property type="entry name" value="ABC TRANSPORTER PERMEASE PROTEIN"/>
    <property type="match status" value="1"/>
</dbReference>
<evidence type="ECO:0000256" key="2">
    <source>
        <dbReference type="ARBA" id="ARBA00022448"/>
    </source>
</evidence>
<reference evidence="8" key="1">
    <citation type="journal article" date="2020" name="mSystems">
        <title>Genome- and Community-Level Interaction Insights into Carbon Utilization and Element Cycling Functions of Hydrothermarchaeota in Hydrothermal Sediment.</title>
        <authorList>
            <person name="Zhou Z."/>
            <person name="Liu Y."/>
            <person name="Xu W."/>
            <person name="Pan J."/>
            <person name="Luo Z.H."/>
            <person name="Li M."/>
        </authorList>
    </citation>
    <scope>NUCLEOTIDE SEQUENCE [LARGE SCALE GENOMIC DNA]</scope>
    <source>
        <strain evidence="8">SpSt-222</strain>
    </source>
</reference>
<feature type="transmembrane region" description="Helical" evidence="7">
    <location>
        <begin position="48"/>
        <end position="70"/>
    </location>
</feature>
<feature type="transmembrane region" description="Helical" evidence="7">
    <location>
        <begin position="249"/>
        <end position="268"/>
    </location>
</feature>
<keyword evidence="3" id="KW-1003">Cell membrane</keyword>
<evidence type="ECO:0000256" key="4">
    <source>
        <dbReference type="ARBA" id="ARBA00022692"/>
    </source>
</evidence>
<keyword evidence="6 7" id="KW-0472">Membrane</keyword>
<dbReference type="GO" id="GO:0055085">
    <property type="term" value="P:transmembrane transport"/>
    <property type="evidence" value="ECO:0007669"/>
    <property type="project" value="InterPro"/>
</dbReference>
<sequence>MGSGQDEACGGLRMERSIDVVERERMAKMATPTTSNALLVHLRRLGDWPLFVLLVAPNLLLLAVFTYWPLVYNAYLSLMQWDLISPSKLFVGLENYRFLLEDSEFREVFRNTVVFTVGTVGGTVVLGLLFALLLDQPLRGIALARGVVFAPYVLSGAAVAVFWVNMLNPRFGVVAQVASWLGTISPDWLNHPQLAMVAVILVYVWKNVGFTTIVYLAGLQRIPQELYEAATVDGAGMLERFRYVTLPQLGPITLFLLVVSTISSFQAFDLIKVLTDGGPVNATTTWLFYIWEQGFVAFNAGRAAAAAVLLFVFLAAISFLQVRLGERRVSYD</sequence>
<evidence type="ECO:0000256" key="5">
    <source>
        <dbReference type="ARBA" id="ARBA00022989"/>
    </source>
</evidence>
<dbReference type="EMBL" id="DSJL01000001">
    <property type="protein sequence ID" value="HEF64092.1"/>
    <property type="molecule type" value="Genomic_DNA"/>
</dbReference>
<feature type="transmembrane region" description="Helical" evidence="7">
    <location>
        <begin position="303"/>
        <end position="322"/>
    </location>
</feature>
<keyword evidence="4 7" id="KW-0812">Transmembrane</keyword>
<dbReference type="PROSITE" id="PS50928">
    <property type="entry name" value="ABC_TM1"/>
    <property type="match status" value="1"/>
</dbReference>
<protein>
    <submittedName>
        <fullName evidence="8">Sugar ABC transporter permease</fullName>
    </submittedName>
</protein>
<feature type="transmembrane region" description="Helical" evidence="7">
    <location>
        <begin position="146"/>
        <end position="164"/>
    </location>
</feature>
<dbReference type="InterPro" id="IPR000515">
    <property type="entry name" value="MetI-like"/>
</dbReference>